<dbReference type="EMBL" id="SDMP01000011">
    <property type="protein sequence ID" value="RYR28430.1"/>
    <property type="molecule type" value="Genomic_DNA"/>
</dbReference>
<dbReference type="AlphaFoldDB" id="A0A445APX5"/>
<name>A0A445APX5_ARAHY</name>
<comment type="caution">
    <text evidence="1">The sequence shown here is derived from an EMBL/GenBank/DDBJ whole genome shotgun (WGS) entry which is preliminary data.</text>
</comment>
<evidence type="ECO:0008006" key="3">
    <source>
        <dbReference type="Google" id="ProtNLM"/>
    </source>
</evidence>
<proteinExistence type="predicted"/>
<protein>
    <recommendedName>
        <fullName evidence="3">Replication factor A C-terminal domain-containing protein</fullName>
    </recommendedName>
</protein>
<gene>
    <name evidence="1" type="ORF">Ahy_B01g052557</name>
</gene>
<accession>A0A445APX5</accession>
<dbReference type="Proteomes" id="UP000289738">
    <property type="component" value="Chromosome B01"/>
</dbReference>
<dbReference type="Gene3D" id="2.40.50.140">
    <property type="entry name" value="Nucleic acid-binding proteins"/>
    <property type="match status" value="2"/>
</dbReference>
<sequence>MIASIPKAFVQKWNGLIVQFQIFRIIVELLNTDKIHQSDLFEVVGKKDLRNLVTTKEKETKRLVVVLEDLEHNKIDYILFEKMVDKIFPHLEDGTIAGTIVAINAGKKDWYYKSCRNCPKKVDISIGDRYECGKCGHTHGSAALREMVQLCSKRAEQIREQELEGDDEYPPTLNNIIDRKLLLKINVKSTNIKQFDQIYTVMKICDDEEIIKKNTQSVLSAELSTNNIKGGSSNSVHVSRDVVNLKNDCDLEYNLDAIEESISSLKCKIPLKRTSNVLKCGSQFVNETDEDG</sequence>
<evidence type="ECO:0000313" key="2">
    <source>
        <dbReference type="Proteomes" id="UP000289738"/>
    </source>
</evidence>
<keyword evidence="2" id="KW-1185">Reference proteome</keyword>
<dbReference type="SUPFAM" id="SSF50249">
    <property type="entry name" value="Nucleic acid-binding proteins"/>
    <property type="match status" value="1"/>
</dbReference>
<dbReference type="InterPro" id="IPR012340">
    <property type="entry name" value="NA-bd_OB-fold"/>
</dbReference>
<evidence type="ECO:0000313" key="1">
    <source>
        <dbReference type="EMBL" id="RYR28430.1"/>
    </source>
</evidence>
<reference evidence="1 2" key="1">
    <citation type="submission" date="2019-01" db="EMBL/GenBank/DDBJ databases">
        <title>Sequencing of cultivated peanut Arachis hypogaea provides insights into genome evolution and oil improvement.</title>
        <authorList>
            <person name="Chen X."/>
        </authorList>
    </citation>
    <scope>NUCLEOTIDE SEQUENCE [LARGE SCALE GENOMIC DNA]</scope>
    <source>
        <strain evidence="2">cv. Fuhuasheng</strain>
        <tissue evidence="1">Leaves</tissue>
    </source>
</reference>
<organism evidence="1 2">
    <name type="scientific">Arachis hypogaea</name>
    <name type="common">Peanut</name>
    <dbReference type="NCBI Taxonomy" id="3818"/>
    <lineage>
        <taxon>Eukaryota</taxon>
        <taxon>Viridiplantae</taxon>
        <taxon>Streptophyta</taxon>
        <taxon>Embryophyta</taxon>
        <taxon>Tracheophyta</taxon>
        <taxon>Spermatophyta</taxon>
        <taxon>Magnoliopsida</taxon>
        <taxon>eudicotyledons</taxon>
        <taxon>Gunneridae</taxon>
        <taxon>Pentapetalae</taxon>
        <taxon>rosids</taxon>
        <taxon>fabids</taxon>
        <taxon>Fabales</taxon>
        <taxon>Fabaceae</taxon>
        <taxon>Papilionoideae</taxon>
        <taxon>50 kb inversion clade</taxon>
        <taxon>dalbergioids sensu lato</taxon>
        <taxon>Dalbergieae</taxon>
        <taxon>Pterocarpus clade</taxon>
        <taxon>Arachis</taxon>
    </lineage>
</organism>